<dbReference type="InterPro" id="IPR011604">
    <property type="entry name" value="PDDEXK-like_dom_sf"/>
</dbReference>
<accession>A0A2R6B9V2</accession>
<proteinExistence type="predicted"/>
<sequence length="343" mass="39136">MVATSVYYTVEEVNDWVRTANTKRVEVSEEMRGWRWYDYPLQPAYSQQLGVSDITSGFCDTQRYVYLKYVERVWQKDNEELQKGALLHEIHAKANEAAKRNILKTHWETGTITPEAFHQAYLQDKQKIIQQAKAKYRLIPQSQLETAINTLWSRAAYNYTAALTRATTISRYLNTPDPLISLVAPITTEYHTLPPGTASPAPVAPITTEYPIDGTKLGLTQAIRADGYIPPGIIIEIKTHPPLEANKYALAGYALSYESQHNTPINYGVFIHIEYNWQTATLTTHPKLTPITDELRQAFIEQRDQAQKIITEKIDPKLPPKCNPRCPYLTHCNPTTPNNYKTK</sequence>
<dbReference type="Gene3D" id="3.90.320.10">
    <property type="match status" value="1"/>
</dbReference>
<dbReference type="AlphaFoldDB" id="A0A2R6B9V2"/>
<reference evidence="1 2" key="1">
    <citation type="submission" date="2017-04" db="EMBL/GenBank/DDBJ databases">
        <title>Novel microbial lineages endemic to geothermal iron-oxide mats fill important gaps in the evolutionary history of Archaea.</title>
        <authorList>
            <person name="Jay Z.J."/>
            <person name="Beam J.P."/>
            <person name="Dlakic M."/>
            <person name="Rusch D.B."/>
            <person name="Kozubal M.A."/>
            <person name="Inskeep W.P."/>
        </authorList>
    </citation>
    <scope>NUCLEOTIDE SEQUENCE [LARGE SCALE GENOMIC DNA]</scope>
    <source>
        <strain evidence="1">ECH_B_2</strain>
    </source>
</reference>
<comment type="caution">
    <text evidence="1">The sequence shown here is derived from an EMBL/GenBank/DDBJ whole genome shotgun (WGS) entry which is preliminary data.</text>
</comment>
<evidence type="ECO:0000313" key="1">
    <source>
        <dbReference type="EMBL" id="PSN95419.1"/>
    </source>
</evidence>
<evidence type="ECO:0000313" key="2">
    <source>
        <dbReference type="Proteomes" id="UP000241284"/>
    </source>
</evidence>
<gene>
    <name evidence="1" type="ORF">B9Q06_05940</name>
</gene>
<dbReference type="NCBIfam" id="TIGR01896">
    <property type="entry name" value="cas_AF1879"/>
    <property type="match status" value="1"/>
</dbReference>
<dbReference type="EMBL" id="NEXH01000010">
    <property type="protein sequence ID" value="PSN95419.1"/>
    <property type="molecule type" value="Genomic_DNA"/>
</dbReference>
<protein>
    <submittedName>
        <fullName evidence="1">Type I-A CRISPR-associated protein Cas4/Csa1</fullName>
    </submittedName>
</protein>
<dbReference type="Pfam" id="PF06023">
    <property type="entry name" value="Csa1"/>
    <property type="match status" value="2"/>
</dbReference>
<organism evidence="1 2">
    <name type="scientific">Candidatus Marsarchaeota G2 archaeon ECH_B_2</name>
    <dbReference type="NCBI Taxonomy" id="1978160"/>
    <lineage>
        <taxon>Archaea</taxon>
        <taxon>Candidatus Marsarchaeota</taxon>
        <taxon>Candidatus Marsarchaeota group 2</taxon>
    </lineage>
</organism>
<dbReference type="Proteomes" id="UP000241284">
    <property type="component" value="Unassembled WGS sequence"/>
</dbReference>
<dbReference type="InterPro" id="IPR009260">
    <property type="entry name" value="CRISPR-ass_Csa1"/>
</dbReference>
<name>A0A2R6B9V2_9ARCH</name>